<dbReference type="InterPro" id="IPR025477">
    <property type="entry name" value="DUF4327"/>
</dbReference>
<protein>
    <submittedName>
        <fullName evidence="1">DUF4327 family protein</fullName>
    </submittedName>
</protein>
<sequence length="76" mass="8878">MPTLQATHYAVEAIQEEARRLIRQGSLRRSEAISHLQPFFSQREWQSIAEELELQDYCPSDPICDLLGGCEEWRED</sequence>
<organism evidence="1 2">
    <name type="scientific">Thermostichus vulcanus str. 'Rupite'</name>
    <dbReference type="NCBI Taxonomy" id="2813851"/>
    <lineage>
        <taxon>Bacteria</taxon>
        <taxon>Bacillati</taxon>
        <taxon>Cyanobacteriota</taxon>
        <taxon>Cyanophyceae</taxon>
        <taxon>Thermostichales</taxon>
        <taxon>Thermostichaceae</taxon>
        <taxon>Thermostichus</taxon>
    </lineage>
</organism>
<keyword evidence="2" id="KW-1185">Reference proteome</keyword>
<accession>A0ABT0CAK0</accession>
<reference evidence="1" key="1">
    <citation type="submission" date="2021-02" db="EMBL/GenBank/DDBJ databases">
        <title>The CRISPR/cas machinery reduction and long-range gene transfer in the hot spring cyanobacterium Synechococcus.</title>
        <authorList>
            <person name="Dvorak P."/>
            <person name="Jahodarova E."/>
            <person name="Hasler P."/>
            <person name="Poulickova A."/>
        </authorList>
    </citation>
    <scope>NUCLEOTIDE SEQUENCE</scope>
    <source>
        <strain evidence="1">Rupite</strain>
    </source>
</reference>
<evidence type="ECO:0000313" key="2">
    <source>
        <dbReference type="Proteomes" id="UP000830835"/>
    </source>
</evidence>
<dbReference type="Pfam" id="PF14217">
    <property type="entry name" value="DUF4327"/>
    <property type="match status" value="1"/>
</dbReference>
<dbReference type="EMBL" id="JAFIRA010000015">
    <property type="protein sequence ID" value="MCJ2542744.1"/>
    <property type="molecule type" value="Genomic_DNA"/>
</dbReference>
<gene>
    <name evidence="1" type="ORF">JX360_07455</name>
</gene>
<comment type="caution">
    <text evidence="1">The sequence shown here is derived from an EMBL/GenBank/DDBJ whole genome shotgun (WGS) entry which is preliminary data.</text>
</comment>
<dbReference type="RefSeq" id="WP_244350026.1">
    <property type="nucleotide sequence ID" value="NZ_JAFIRA010000015.1"/>
</dbReference>
<evidence type="ECO:0000313" key="1">
    <source>
        <dbReference type="EMBL" id="MCJ2542744.1"/>
    </source>
</evidence>
<name>A0ABT0CAK0_THEVL</name>
<proteinExistence type="predicted"/>
<dbReference type="Proteomes" id="UP000830835">
    <property type="component" value="Unassembled WGS sequence"/>
</dbReference>